<dbReference type="PIRSF" id="PIRSF009320">
    <property type="entry name" value="Nuc_binding_HP_1000"/>
    <property type="match status" value="1"/>
</dbReference>
<dbReference type="EMBL" id="JBHZOL010000031">
    <property type="protein sequence ID" value="MFE4105725.1"/>
    <property type="molecule type" value="Genomic_DNA"/>
</dbReference>
<gene>
    <name evidence="2" type="ORF">ACFVKH_05520</name>
</gene>
<proteinExistence type="predicted"/>
<dbReference type="PANTHER" id="PTHR13696:SF96">
    <property type="entry name" value="COBQ_COBB_MIND_PARA NUCLEOTIDE BINDING DOMAIN-CONTAINING PROTEIN"/>
    <property type="match status" value="1"/>
</dbReference>
<reference evidence="2 3" key="1">
    <citation type="submission" date="2024-10" db="EMBL/GenBank/DDBJ databases">
        <authorList>
            <person name="Ratan Roy A."/>
            <person name="Morales Sandoval P.H."/>
            <person name="De Los Santos Villalobos S."/>
            <person name="Chakraborty S."/>
            <person name="Mukherjee J."/>
        </authorList>
    </citation>
    <scope>NUCLEOTIDE SEQUENCE [LARGE SCALE GENOMIC DNA]</scope>
    <source>
        <strain evidence="2 3">S1</strain>
    </source>
</reference>
<accession>A0ABW6IC36</accession>
<dbReference type="InterPro" id="IPR002586">
    <property type="entry name" value="CobQ/CobB/MinD/ParA_Nub-bd_dom"/>
</dbReference>
<dbReference type="RefSeq" id="WP_377962787.1">
    <property type="nucleotide sequence ID" value="NZ_JBHZOL010000031.1"/>
</dbReference>
<dbReference type="CDD" id="cd02042">
    <property type="entry name" value="ParAB_family"/>
    <property type="match status" value="1"/>
</dbReference>
<evidence type="ECO:0000313" key="2">
    <source>
        <dbReference type="EMBL" id="MFE4105725.1"/>
    </source>
</evidence>
<name>A0ABW6IC36_9CYAN</name>
<dbReference type="SUPFAM" id="SSF52540">
    <property type="entry name" value="P-loop containing nucleoside triphosphate hydrolases"/>
    <property type="match status" value="1"/>
</dbReference>
<dbReference type="Gene3D" id="3.40.50.300">
    <property type="entry name" value="P-loop containing nucleotide triphosphate hydrolases"/>
    <property type="match status" value="1"/>
</dbReference>
<protein>
    <submittedName>
        <fullName evidence="2">AAA family ATPase</fullName>
    </submittedName>
</protein>
<feature type="domain" description="CobQ/CobB/MinD/ParA nucleotide binding" evidence="1">
    <location>
        <begin position="3"/>
        <end position="173"/>
    </location>
</feature>
<evidence type="ECO:0000313" key="3">
    <source>
        <dbReference type="Proteomes" id="UP001600165"/>
    </source>
</evidence>
<comment type="caution">
    <text evidence="2">The sequence shown here is derived from an EMBL/GenBank/DDBJ whole genome shotgun (WGS) entry which is preliminary data.</text>
</comment>
<sequence>MIITVASFKGGVGKTTTAIHLAAFFQGQAETLLIDADPNRSALNWASRGELPFKVVDEWQAGQDDHAYGHVIIDTPARPVANDLAALATSCDLLILPTTPDILALDALVLTVAYLNKIQMRGYRILLTAIPPKPSKAGAEVRAMLREVNLPVLAAGIRRTAAFQKAALAGVPIYAIKDPRAELGWQDYEAAGQEILRDFSQTPSLDNGTLPDF</sequence>
<dbReference type="InterPro" id="IPR050678">
    <property type="entry name" value="DNA_Partitioning_ATPase"/>
</dbReference>
<dbReference type="Pfam" id="PF01656">
    <property type="entry name" value="CbiA"/>
    <property type="match status" value="1"/>
</dbReference>
<evidence type="ECO:0000259" key="1">
    <source>
        <dbReference type="Pfam" id="PF01656"/>
    </source>
</evidence>
<keyword evidence="3" id="KW-1185">Reference proteome</keyword>
<dbReference type="InterPro" id="IPR027417">
    <property type="entry name" value="P-loop_NTPase"/>
</dbReference>
<dbReference type="PANTHER" id="PTHR13696">
    <property type="entry name" value="P-LOOP CONTAINING NUCLEOSIDE TRIPHOSPHATE HYDROLASE"/>
    <property type="match status" value="1"/>
</dbReference>
<dbReference type="Proteomes" id="UP001600165">
    <property type="component" value="Unassembled WGS sequence"/>
</dbReference>
<organism evidence="2 3">
    <name type="scientific">Almyronema epifaneia S1</name>
    <dbReference type="NCBI Taxonomy" id="2991925"/>
    <lineage>
        <taxon>Bacteria</taxon>
        <taxon>Bacillati</taxon>
        <taxon>Cyanobacteriota</taxon>
        <taxon>Cyanophyceae</taxon>
        <taxon>Nodosilineales</taxon>
        <taxon>Nodosilineaceae</taxon>
        <taxon>Almyronema</taxon>
        <taxon>Almyronema epifaneia</taxon>
    </lineage>
</organism>